<accession>A0ABZ0ZSW6</accession>
<evidence type="ECO:0000256" key="2">
    <source>
        <dbReference type="SAM" id="SignalP"/>
    </source>
</evidence>
<gene>
    <name evidence="3" type="ORF">SHK19_01370</name>
</gene>
<dbReference type="Proteomes" id="UP001327225">
    <property type="component" value="Chromosome"/>
</dbReference>
<dbReference type="EMBL" id="CP141059">
    <property type="protein sequence ID" value="WQQ26894.1"/>
    <property type="molecule type" value="Genomic_DNA"/>
</dbReference>
<keyword evidence="4" id="KW-1185">Reference proteome</keyword>
<dbReference type="PROSITE" id="PS51257">
    <property type="entry name" value="PROKAR_LIPOPROTEIN"/>
    <property type="match status" value="1"/>
</dbReference>
<organism evidence="3 4">
    <name type="scientific">Nocardioides bizhenqiangii</name>
    <dbReference type="NCBI Taxonomy" id="3095076"/>
    <lineage>
        <taxon>Bacteria</taxon>
        <taxon>Bacillati</taxon>
        <taxon>Actinomycetota</taxon>
        <taxon>Actinomycetes</taxon>
        <taxon>Propionibacteriales</taxon>
        <taxon>Nocardioidaceae</taxon>
        <taxon>Nocardioides</taxon>
    </lineage>
</organism>
<evidence type="ECO:0008006" key="5">
    <source>
        <dbReference type="Google" id="ProtNLM"/>
    </source>
</evidence>
<dbReference type="RefSeq" id="WP_322457490.1">
    <property type="nucleotide sequence ID" value="NZ_CP141059.1"/>
</dbReference>
<feature type="chain" id="PRO_5047117306" description="Sensor domain-containing protein" evidence="2">
    <location>
        <begin position="30"/>
        <end position="253"/>
    </location>
</feature>
<keyword evidence="2" id="KW-0732">Signal</keyword>
<feature type="region of interest" description="Disordered" evidence="1">
    <location>
        <begin position="67"/>
        <end position="87"/>
    </location>
</feature>
<evidence type="ECO:0000256" key="1">
    <source>
        <dbReference type="SAM" id="MobiDB-lite"/>
    </source>
</evidence>
<reference evidence="4" key="1">
    <citation type="submission" date="2023-12" db="EMBL/GenBank/DDBJ databases">
        <title>Novel species in genus Nocardioides.</title>
        <authorList>
            <person name="Zhou H."/>
        </authorList>
    </citation>
    <scope>NUCLEOTIDE SEQUENCE [LARGE SCALE GENOMIC DNA]</scope>
    <source>
        <strain evidence="4">HM61</strain>
    </source>
</reference>
<name>A0ABZ0ZSW6_9ACTN</name>
<evidence type="ECO:0000313" key="4">
    <source>
        <dbReference type="Proteomes" id="UP001327225"/>
    </source>
</evidence>
<feature type="signal peptide" evidence="2">
    <location>
        <begin position="1"/>
        <end position="29"/>
    </location>
</feature>
<protein>
    <recommendedName>
        <fullName evidence="5">Sensor domain-containing protein</fullName>
    </recommendedName>
</protein>
<evidence type="ECO:0000313" key="3">
    <source>
        <dbReference type="EMBL" id="WQQ26894.1"/>
    </source>
</evidence>
<proteinExistence type="predicted"/>
<sequence length="253" mass="26333">MRTAVVRPRRGVARALAPVAVLALVSALAAGCGDDDSDSDSDGEEQDTPAAALTADQIAQAVLQPDNMGEGWTSEPSTDDEGTAPGCLAGVETLTEQLDRQDRGGTEFSFGEVLTVESTVSAYAEEAAITAIFDQVQSVISACTTVTGPDSDGNEWNVTLATTDEQVYDDVDDQYSVSGSGTITTPDGVSFDIYLEQTAVRVGPNVASISTTDTQSRTTEHQAWAEIAVERLVDVVEGEEPEPTTAPGPADAA</sequence>